<protein>
    <submittedName>
        <fullName evidence="13">D-alanyl-D-alanine carboxypeptidase</fullName>
        <ecNumber evidence="13">3.4.16.4</ecNumber>
    </submittedName>
</protein>
<feature type="active site" description="Proton acceptor" evidence="7">
    <location>
        <position position="75"/>
    </location>
</feature>
<comment type="similarity">
    <text evidence="1 9">Belongs to the peptidase S11 family.</text>
</comment>
<feature type="domain" description="Peptidase S11 D-alanyl-D-alanine carboxypeptidase A N-terminal" evidence="12">
    <location>
        <begin position="49"/>
        <end position="267"/>
    </location>
</feature>
<keyword evidence="13" id="KW-0645">Protease</keyword>
<dbReference type="InterPro" id="IPR001967">
    <property type="entry name" value="Peptidase_S11_N"/>
</dbReference>
<feature type="active site" description="Acyl-ester intermediate" evidence="7">
    <location>
        <position position="72"/>
    </location>
</feature>
<gene>
    <name evidence="13" type="ordered locus">RSal33209_0191</name>
</gene>
<dbReference type="HOGENOM" id="CLU_011372_1_1_11"/>
<evidence type="ECO:0000256" key="9">
    <source>
        <dbReference type="RuleBase" id="RU004016"/>
    </source>
</evidence>
<evidence type="ECO:0000256" key="10">
    <source>
        <dbReference type="SAM" id="MobiDB-lite"/>
    </source>
</evidence>
<feature type="chain" id="PRO_5002744067" evidence="11">
    <location>
        <begin position="26"/>
        <end position="324"/>
    </location>
</feature>
<keyword evidence="3 13" id="KW-0378">Hydrolase</keyword>
<name>A9WLI7_RENSM</name>
<keyword evidence="14" id="KW-1185">Reference proteome</keyword>
<dbReference type="Proteomes" id="UP000002007">
    <property type="component" value="Chromosome"/>
</dbReference>
<dbReference type="AlphaFoldDB" id="A9WLI7"/>
<dbReference type="MEROPS" id="S11.002"/>
<feature type="signal peptide" evidence="11">
    <location>
        <begin position="1"/>
        <end position="25"/>
    </location>
</feature>
<feature type="compositionally biased region" description="Polar residues" evidence="10">
    <location>
        <begin position="312"/>
        <end position="324"/>
    </location>
</feature>
<dbReference type="Pfam" id="PF00768">
    <property type="entry name" value="Peptidase_S11"/>
    <property type="match status" value="1"/>
</dbReference>
<feature type="active site" evidence="7">
    <location>
        <position position="139"/>
    </location>
</feature>
<reference evidence="14" key="1">
    <citation type="journal article" date="2008" name="J. Bacteriol.">
        <title>Genome sequence of the fish pathogen Renibacterium salmoninarum suggests reductive evolution away from an environmental Arthrobacter ancestor.</title>
        <authorList>
            <person name="Wiens G.D."/>
            <person name="Rockey D.D."/>
            <person name="Wu Z."/>
            <person name="Chang J."/>
            <person name="Levy R."/>
            <person name="Crane S."/>
            <person name="Chen D.S."/>
            <person name="Capri G.R."/>
            <person name="Burnett J.R."/>
            <person name="Sudheesh P.S."/>
            <person name="Schipma M.J."/>
            <person name="Burd H."/>
            <person name="Bhattacharyya A."/>
            <person name="Rhodes L.D."/>
            <person name="Kaul R."/>
            <person name="Strom M.S."/>
        </authorList>
    </citation>
    <scope>NUCLEOTIDE SEQUENCE [LARGE SCALE GENOMIC DNA]</scope>
    <source>
        <strain evidence="14">ATCC 33209 / DSM 20767 / JCM 11484 / NBRC 15589 / NCIMB 2235</strain>
    </source>
</reference>
<evidence type="ECO:0000313" key="14">
    <source>
        <dbReference type="Proteomes" id="UP000002007"/>
    </source>
</evidence>
<keyword evidence="13" id="KW-0121">Carboxypeptidase</keyword>
<feature type="binding site" evidence="8">
    <location>
        <position position="240"/>
    </location>
    <ligand>
        <name>substrate</name>
    </ligand>
</feature>
<keyword evidence="6" id="KW-0961">Cell wall biogenesis/degradation</keyword>
<evidence type="ECO:0000256" key="11">
    <source>
        <dbReference type="SAM" id="SignalP"/>
    </source>
</evidence>
<dbReference type="GO" id="GO:0006508">
    <property type="term" value="P:proteolysis"/>
    <property type="evidence" value="ECO:0007669"/>
    <property type="project" value="InterPro"/>
</dbReference>
<dbReference type="GO" id="GO:0071555">
    <property type="term" value="P:cell wall organization"/>
    <property type="evidence" value="ECO:0007669"/>
    <property type="project" value="UniProtKB-KW"/>
</dbReference>
<evidence type="ECO:0000256" key="1">
    <source>
        <dbReference type="ARBA" id="ARBA00007164"/>
    </source>
</evidence>
<dbReference type="GO" id="GO:0009002">
    <property type="term" value="F:serine-type D-Ala-D-Ala carboxypeptidase activity"/>
    <property type="evidence" value="ECO:0007669"/>
    <property type="project" value="UniProtKB-EC"/>
</dbReference>
<evidence type="ECO:0000256" key="7">
    <source>
        <dbReference type="PIRSR" id="PIRSR618044-1"/>
    </source>
</evidence>
<proteinExistence type="inferred from homology"/>
<dbReference type="EC" id="3.4.16.4" evidence="13"/>
<dbReference type="KEGG" id="rsa:RSal33209_0191"/>
<dbReference type="InterPro" id="IPR012338">
    <property type="entry name" value="Beta-lactam/transpept-like"/>
</dbReference>
<evidence type="ECO:0000256" key="8">
    <source>
        <dbReference type="PIRSR" id="PIRSR618044-2"/>
    </source>
</evidence>
<evidence type="ECO:0000256" key="5">
    <source>
        <dbReference type="ARBA" id="ARBA00022984"/>
    </source>
</evidence>
<dbReference type="GO" id="GO:0008360">
    <property type="term" value="P:regulation of cell shape"/>
    <property type="evidence" value="ECO:0007669"/>
    <property type="project" value="UniProtKB-KW"/>
</dbReference>
<dbReference type="Gene3D" id="3.40.710.10">
    <property type="entry name" value="DD-peptidase/beta-lactamase superfamily"/>
    <property type="match status" value="1"/>
</dbReference>
<dbReference type="PROSITE" id="PS51257">
    <property type="entry name" value="PROKAR_LIPOPROTEIN"/>
    <property type="match status" value="1"/>
</dbReference>
<keyword evidence="4" id="KW-0133">Cell shape</keyword>
<accession>A9WLI7</accession>
<dbReference type="PRINTS" id="PR00725">
    <property type="entry name" value="DADACBPTASE1"/>
</dbReference>
<organism evidence="13 14">
    <name type="scientific">Renibacterium salmoninarum (strain ATCC 33209 / DSM 20767 / JCM 11484 / NBRC 15589 / NCIMB 2235)</name>
    <dbReference type="NCBI Taxonomy" id="288705"/>
    <lineage>
        <taxon>Bacteria</taxon>
        <taxon>Bacillati</taxon>
        <taxon>Actinomycetota</taxon>
        <taxon>Actinomycetes</taxon>
        <taxon>Micrococcales</taxon>
        <taxon>Micrococcaceae</taxon>
        <taxon>Renibacterium</taxon>
    </lineage>
</organism>
<evidence type="ECO:0000313" key="13">
    <source>
        <dbReference type="EMBL" id="ABY21947.1"/>
    </source>
</evidence>
<dbReference type="SMR" id="A9WLI7"/>
<sequence length="324" mass="33590">MFRFWAKLLLAATSIILLVTACATATIGPTVTSDPVAGYSVNWPQSPASIMLVDGKTPLTNQPAQQPAPTASTAKIITALTVLKENPLKIGDDGPTIKLGRIDVKSYEAYREANGTVVPVYEGMEISQHQILEAMLLPSANNLADSLARWSFGSLEDYRQSAQDFIRELGLTKTTIGIDASGYDPSTQSTATDLAVLAAAAMRNPVIADILGLAAVDGGTMGKLVNTNNLLGQHGLIGLKTGTTPQAGGVFLFVARAVVEGLDVIFVGAVQGDGNSAKDAIAAAGQMLGSISPFNEEIKTAPNGGAEPCGQATMTSSQGAPENF</sequence>
<evidence type="ECO:0000256" key="2">
    <source>
        <dbReference type="ARBA" id="ARBA00022729"/>
    </source>
</evidence>
<dbReference type="GO" id="GO:0009252">
    <property type="term" value="P:peptidoglycan biosynthetic process"/>
    <property type="evidence" value="ECO:0007669"/>
    <property type="project" value="UniProtKB-KW"/>
</dbReference>
<keyword evidence="2 11" id="KW-0732">Signal</keyword>
<dbReference type="InterPro" id="IPR018044">
    <property type="entry name" value="Peptidase_S11"/>
</dbReference>
<evidence type="ECO:0000256" key="3">
    <source>
        <dbReference type="ARBA" id="ARBA00022801"/>
    </source>
</evidence>
<evidence type="ECO:0000256" key="6">
    <source>
        <dbReference type="ARBA" id="ARBA00023316"/>
    </source>
</evidence>
<evidence type="ECO:0000259" key="12">
    <source>
        <dbReference type="Pfam" id="PF00768"/>
    </source>
</evidence>
<dbReference type="eggNOG" id="COG1686">
    <property type="taxonomic scope" value="Bacteria"/>
</dbReference>
<dbReference type="RefSeq" id="WP_012243655.1">
    <property type="nucleotide sequence ID" value="NC_010168.1"/>
</dbReference>
<evidence type="ECO:0000256" key="4">
    <source>
        <dbReference type="ARBA" id="ARBA00022960"/>
    </source>
</evidence>
<dbReference type="STRING" id="288705.RSal33209_0191"/>
<dbReference type="EMBL" id="CP000910">
    <property type="protein sequence ID" value="ABY21947.1"/>
    <property type="molecule type" value="Genomic_DNA"/>
</dbReference>
<keyword evidence="5" id="KW-0573">Peptidoglycan synthesis</keyword>
<dbReference type="SUPFAM" id="SSF56601">
    <property type="entry name" value="beta-lactamase/transpeptidase-like"/>
    <property type="match status" value="1"/>
</dbReference>
<feature type="region of interest" description="Disordered" evidence="10">
    <location>
        <begin position="299"/>
        <end position="324"/>
    </location>
</feature>